<proteinExistence type="predicted"/>
<comment type="caution">
    <text evidence="2">The sequence shown here is derived from an EMBL/GenBank/DDBJ whole genome shotgun (WGS) entry which is preliminary data.</text>
</comment>
<protein>
    <submittedName>
        <fullName evidence="2">Uncharacterized protein</fullName>
    </submittedName>
</protein>
<dbReference type="EMBL" id="LGRX02004978">
    <property type="protein sequence ID" value="KAK3279365.1"/>
    <property type="molecule type" value="Genomic_DNA"/>
</dbReference>
<gene>
    <name evidence="2" type="ORF">CYMTET_12744</name>
</gene>
<keyword evidence="1" id="KW-1133">Transmembrane helix</keyword>
<reference evidence="2 3" key="1">
    <citation type="journal article" date="2015" name="Genome Biol. Evol.">
        <title>Comparative Genomics of a Bacterivorous Green Alga Reveals Evolutionary Causalities and Consequences of Phago-Mixotrophic Mode of Nutrition.</title>
        <authorList>
            <person name="Burns J.A."/>
            <person name="Paasch A."/>
            <person name="Narechania A."/>
            <person name="Kim E."/>
        </authorList>
    </citation>
    <scope>NUCLEOTIDE SEQUENCE [LARGE SCALE GENOMIC DNA]</scope>
    <source>
        <strain evidence="2 3">PLY_AMNH</strain>
    </source>
</reference>
<dbReference type="Proteomes" id="UP001190700">
    <property type="component" value="Unassembled WGS sequence"/>
</dbReference>
<keyword evidence="1" id="KW-0812">Transmembrane</keyword>
<keyword evidence="1" id="KW-0472">Membrane</keyword>
<evidence type="ECO:0000256" key="1">
    <source>
        <dbReference type="SAM" id="Phobius"/>
    </source>
</evidence>
<sequence length="191" mass="21749">MWFKQDSQARASSRQTEYSGPSTLVQSALFLYCWQQAGVFHLFGHYTAATILSVPATVTIPPQRFVPVWGSMYTLAQPHEAMYVKYDSNALERMLPWQRVTIGFLGPYTQVAYMILVGLMFPKVMALLGGYKNYVICILTWQLLYFWGYAIFFWSDCNSDFVLFAAKSFDCGCPPRDPSVSNTTPVLNQEL</sequence>
<accession>A0AAE0LC48</accession>
<keyword evidence="3" id="KW-1185">Reference proteome</keyword>
<evidence type="ECO:0000313" key="2">
    <source>
        <dbReference type="EMBL" id="KAK3279365.1"/>
    </source>
</evidence>
<evidence type="ECO:0000313" key="3">
    <source>
        <dbReference type="Proteomes" id="UP001190700"/>
    </source>
</evidence>
<feature type="transmembrane region" description="Helical" evidence="1">
    <location>
        <begin position="100"/>
        <end position="121"/>
    </location>
</feature>
<name>A0AAE0LC48_9CHLO</name>
<dbReference type="AlphaFoldDB" id="A0AAE0LC48"/>
<organism evidence="2 3">
    <name type="scientific">Cymbomonas tetramitiformis</name>
    <dbReference type="NCBI Taxonomy" id="36881"/>
    <lineage>
        <taxon>Eukaryota</taxon>
        <taxon>Viridiplantae</taxon>
        <taxon>Chlorophyta</taxon>
        <taxon>Pyramimonadophyceae</taxon>
        <taxon>Pyramimonadales</taxon>
        <taxon>Pyramimonadaceae</taxon>
        <taxon>Cymbomonas</taxon>
    </lineage>
</organism>
<feature type="transmembrane region" description="Helical" evidence="1">
    <location>
        <begin position="133"/>
        <end position="154"/>
    </location>
</feature>